<feature type="transmembrane region" description="Helical" evidence="1">
    <location>
        <begin position="174"/>
        <end position="193"/>
    </location>
</feature>
<dbReference type="InterPro" id="IPR006938">
    <property type="entry name" value="DUF624"/>
</dbReference>
<keyword evidence="1" id="KW-1133">Transmembrane helix</keyword>
<feature type="transmembrane region" description="Helical" evidence="1">
    <location>
        <begin position="109"/>
        <end position="133"/>
    </location>
</feature>
<reference evidence="2 3" key="1">
    <citation type="submission" date="2016-10" db="EMBL/GenBank/DDBJ databases">
        <authorList>
            <person name="de Groot N.N."/>
        </authorList>
    </citation>
    <scope>NUCLEOTIDE SEQUENCE [LARGE SCALE GENOMIC DNA]</scope>
    <source>
        <strain evidence="2 3">CGMCC 1.3702</strain>
    </source>
</reference>
<dbReference type="STRING" id="237679.SAMN04488072_10584"/>
<accession>A0A1I0XHS1</accession>
<protein>
    <submittedName>
        <fullName evidence="2">Uncharacterized membrane protein YesL</fullName>
    </submittedName>
</protein>
<gene>
    <name evidence="2" type="ORF">SAMN04488072_10584</name>
</gene>
<dbReference type="OrthoDB" id="2182676at2"/>
<keyword evidence="1" id="KW-0812">Transmembrane</keyword>
<organism evidence="2 3">
    <name type="scientific">Lentibacillus halodurans</name>
    <dbReference type="NCBI Taxonomy" id="237679"/>
    <lineage>
        <taxon>Bacteria</taxon>
        <taxon>Bacillati</taxon>
        <taxon>Bacillota</taxon>
        <taxon>Bacilli</taxon>
        <taxon>Bacillales</taxon>
        <taxon>Bacillaceae</taxon>
        <taxon>Lentibacillus</taxon>
    </lineage>
</organism>
<evidence type="ECO:0000313" key="3">
    <source>
        <dbReference type="Proteomes" id="UP000198642"/>
    </source>
</evidence>
<keyword evidence="3" id="KW-1185">Reference proteome</keyword>
<dbReference type="Pfam" id="PF04854">
    <property type="entry name" value="DUF624"/>
    <property type="match status" value="1"/>
</dbReference>
<dbReference type="AlphaFoldDB" id="A0A1I0XHS1"/>
<name>A0A1I0XHS1_9BACI</name>
<keyword evidence="1" id="KW-0472">Membrane</keyword>
<sequence>MNMFASTLYRIMEWITRFAYVQLLWICFTFFGFVILGFFPSTAAMFAVVRDWIRGKTDIRIFKTYWNYFKTDFFKANLFGIPIISITLLIGINVYYIQIDISEHLTWTYIPLFAFMFLFTLLLFYLFPVFVHYDLKIFKVIKNTFLIMLISPIHSLLIVISLVSLFWLMKSIPALAFIFGGSIYAFITMWLSMHAFRSIERKKGSV</sequence>
<evidence type="ECO:0000256" key="1">
    <source>
        <dbReference type="SAM" id="Phobius"/>
    </source>
</evidence>
<proteinExistence type="predicted"/>
<evidence type="ECO:0000313" key="2">
    <source>
        <dbReference type="EMBL" id="SFB00562.1"/>
    </source>
</evidence>
<dbReference type="RefSeq" id="WP_090235951.1">
    <property type="nucleotide sequence ID" value="NZ_FOJW01000005.1"/>
</dbReference>
<dbReference type="Proteomes" id="UP000198642">
    <property type="component" value="Unassembled WGS sequence"/>
</dbReference>
<feature type="transmembrane region" description="Helical" evidence="1">
    <location>
        <begin position="74"/>
        <end position="97"/>
    </location>
</feature>
<feature type="transmembrane region" description="Helical" evidence="1">
    <location>
        <begin position="20"/>
        <end position="53"/>
    </location>
</feature>
<dbReference type="EMBL" id="FOJW01000005">
    <property type="protein sequence ID" value="SFB00562.1"/>
    <property type="molecule type" value="Genomic_DNA"/>
</dbReference>
<feature type="transmembrane region" description="Helical" evidence="1">
    <location>
        <begin position="145"/>
        <end position="168"/>
    </location>
</feature>